<feature type="transmembrane region" description="Helical" evidence="12">
    <location>
        <begin position="94"/>
        <end position="125"/>
    </location>
</feature>
<dbReference type="InterPro" id="IPR017452">
    <property type="entry name" value="GPCR_Rhodpsn_7TM"/>
</dbReference>
<dbReference type="KEGG" id="bbel:109487012"/>
<evidence type="ECO:0000256" key="8">
    <source>
        <dbReference type="ARBA" id="ARBA00023180"/>
    </source>
</evidence>
<proteinExistence type="inferred from homology"/>
<feature type="domain" description="G-protein coupled receptors family 1 profile" evidence="13">
    <location>
        <begin position="46"/>
        <end position="635"/>
    </location>
</feature>
<comment type="similarity">
    <text evidence="10">Belongs to the G-protein coupled receptor 1 family.</text>
</comment>
<dbReference type="Gene3D" id="1.20.1070.10">
    <property type="entry name" value="Rhodopsin 7-helix transmembrane proteins"/>
    <property type="match status" value="3"/>
</dbReference>
<feature type="region of interest" description="Disordered" evidence="11">
    <location>
        <begin position="319"/>
        <end position="399"/>
    </location>
</feature>
<keyword evidence="14" id="KW-1185">Reference proteome</keyword>
<keyword evidence="4 12" id="KW-1133">Transmembrane helix</keyword>
<dbReference type="GO" id="GO:0004930">
    <property type="term" value="F:G protein-coupled receptor activity"/>
    <property type="evidence" value="ECO:0007669"/>
    <property type="project" value="UniProtKB-KW"/>
</dbReference>
<keyword evidence="7 10" id="KW-0675">Receptor</keyword>
<dbReference type="InterPro" id="IPR000276">
    <property type="entry name" value="GPCR_Rhodpsn"/>
</dbReference>
<dbReference type="PROSITE" id="PS00237">
    <property type="entry name" value="G_PROTEIN_RECEP_F1_1"/>
    <property type="match status" value="1"/>
</dbReference>
<keyword evidence="2" id="KW-1003">Cell membrane</keyword>
<evidence type="ECO:0000313" key="15">
    <source>
        <dbReference type="RefSeq" id="XP_019646488.1"/>
    </source>
</evidence>
<dbReference type="PANTHER" id="PTHR24248:SF174">
    <property type="entry name" value="TYRAMINE_OCTOPAMINE RECEPTOR"/>
    <property type="match status" value="1"/>
</dbReference>
<keyword evidence="6 12" id="KW-0472">Membrane</keyword>
<feature type="region of interest" description="Disordered" evidence="11">
    <location>
        <begin position="421"/>
        <end position="469"/>
    </location>
</feature>
<dbReference type="Pfam" id="PF00001">
    <property type="entry name" value="7tm_1"/>
    <property type="match status" value="2"/>
</dbReference>
<feature type="transmembrane region" description="Helical" evidence="12">
    <location>
        <begin position="246"/>
        <end position="264"/>
    </location>
</feature>
<evidence type="ECO:0000256" key="1">
    <source>
        <dbReference type="ARBA" id="ARBA00004651"/>
    </source>
</evidence>
<name>A0A6P5AA59_BRABE</name>
<reference evidence="15" key="1">
    <citation type="submission" date="2025-08" db="UniProtKB">
        <authorList>
            <consortium name="RefSeq"/>
        </authorList>
    </citation>
    <scope>IDENTIFICATION</scope>
    <source>
        <tissue evidence="15">Gonad</tissue>
    </source>
</reference>
<evidence type="ECO:0000256" key="2">
    <source>
        <dbReference type="ARBA" id="ARBA00022475"/>
    </source>
</evidence>
<evidence type="ECO:0000256" key="12">
    <source>
        <dbReference type="SAM" id="Phobius"/>
    </source>
</evidence>
<feature type="transmembrane region" description="Helical" evidence="12">
    <location>
        <begin position="579"/>
        <end position="599"/>
    </location>
</feature>
<feature type="region of interest" description="Disordered" evidence="11">
    <location>
        <begin position="481"/>
        <end position="502"/>
    </location>
</feature>
<evidence type="ECO:0000256" key="4">
    <source>
        <dbReference type="ARBA" id="ARBA00022989"/>
    </source>
</evidence>
<dbReference type="RefSeq" id="XP_019646488.1">
    <property type="nucleotide sequence ID" value="XM_019790929.1"/>
</dbReference>
<dbReference type="OrthoDB" id="10341440at2759"/>
<feature type="compositionally biased region" description="Basic and acidic residues" evidence="11">
    <location>
        <begin position="432"/>
        <end position="455"/>
    </location>
</feature>
<evidence type="ECO:0000313" key="14">
    <source>
        <dbReference type="Proteomes" id="UP000515135"/>
    </source>
</evidence>
<feature type="transmembrane region" description="Helical" evidence="12">
    <location>
        <begin position="67"/>
        <end position="88"/>
    </location>
</feature>
<keyword evidence="9 10" id="KW-0807">Transducer</keyword>
<evidence type="ECO:0000256" key="11">
    <source>
        <dbReference type="SAM" id="MobiDB-lite"/>
    </source>
</evidence>
<dbReference type="AlphaFoldDB" id="A0A6P5AA59"/>
<feature type="transmembrane region" description="Helical" evidence="12">
    <location>
        <begin position="30"/>
        <end position="55"/>
    </location>
</feature>
<dbReference type="PRINTS" id="PR00237">
    <property type="entry name" value="GPCRRHODOPSN"/>
</dbReference>
<evidence type="ECO:0000256" key="3">
    <source>
        <dbReference type="ARBA" id="ARBA00022692"/>
    </source>
</evidence>
<comment type="subcellular location">
    <subcellularLocation>
        <location evidence="1">Cell membrane</location>
        <topology evidence="1">Multi-pass membrane protein</topology>
    </subcellularLocation>
</comment>
<gene>
    <name evidence="15" type="primary">LOC109487012</name>
</gene>
<evidence type="ECO:0000256" key="10">
    <source>
        <dbReference type="RuleBase" id="RU000688"/>
    </source>
</evidence>
<dbReference type="GeneID" id="109487012"/>
<feature type="compositionally biased region" description="Basic and acidic residues" evidence="11">
    <location>
        <begin position="363"/>
        <end position="381"/>
    </location>
</feature>
<evidence type="ECO:0000256" key="9">
    <source>
        <dbReference type="ARBA" id="ARBA00023224"/>
    </source>
</evidence>
<keyword evidence="8" id="KW-0325">Glycoprotein</keyword>
<evidence type="ECO:0000256" key="6">
    <source>
        <dbReference type="ARBA" id="ARBA00023136"/>
    </source>
</evidence>
<dbReference type="Proteomes" id="UP000515135">
    <property type="component" value="Unplaced"/>
</dbReference>
<keyword evidence="5 10" id="KW-0297">G-protein coupled receptor</keyword>
<organism evidence="14 15">
    <name type="scientific">Branchiostoma belcheri</name>
    <name type="common">Amphioxus</name>
    <dbReference type="NCBI Taxonomy" id="7741"/>
    <lineage>
        <taxon>Eukaryota</taxon>
        <taxon>Metazoa</taxon>
        <taxon>Chordata</taxon>
        <taxon>Cephalochordata</taxon>
        <taxon>Leptocardii</taxon>
        <taxon>Amphioxiformes</taxon>
        <taxon>Branchiostomatidae</taxon>
        <taxon>Branchiostoma</taxon>
    </lineage>
</organism>
<dbReference type="PROSITE" id="PS50262">
    <property type="entry name" value="G_PROTEIN_RECEP_F1_2"/>
    <property type="match status" value="1"/>
</dbReference>
<dbReference type="SUPFAM" id="SSF81321">
    <property type="entry name" value="Family A G protein-coupled receptor-like"/>
    <property type="match status" value="2"/>
</dbReference>
<evidence type="ECO:0000256" key="7">
    <source>
        <dbReference type="ARBA" id="ARBA00023170"/>
    </source>
</evidence>
<dbReference type="GO" id="GO:0005886">
    <property type="term" value="C:plasma membrane"/>
    <property type="evidence" value="ECO:0007669"/>
    <property type="project" value="UniProtKB-SubCell"/>
</dbReference>
<accession>A0A6P5AA59</accession>
<feature type="transmembrane region" description="Helical" evidence="12">
    <location>
        <begin position="619"/>
        <end position="638"/>
    </location>
</feature>
<protein>
    <submittedName>
        <fullName evidence="15">Alpha-2C adrenergic receptor-like</fullName>
    </submittedName>
</protein>
<evidence type="ECO:0000259" key="13">
    <source>
        <dbReference type="PROSITE" id="PS50262"/>
    </source>
</evidence>
<sequence>MNDSNSSGLACLTDGPVAPATRRYTLGTTVVLSVLVSITVLLSITGNIFICVAVTSERKLRSVHNRYLVSLAVSDLMVGLVIMPPALVTELLGYWFFGEALCGVFLAVDIFACTASIINLCAISLDRYWSVARPADYRRQGLSRKRVRLAIVAVWVTSAAICLPSLVGWTNDMYWSVARPADYRRQGLSRKRVRLAIVAVWVTSAAICLPSLVGWTNDMYIDNQQLPQCEYTNNIGYVVYSTVGSFYLPLVIMTVAYVRVCWAVKDRILRNQRRKMIPLKTLNGNNKRKEAAIAEGVSGNICHTTDEKDSDDQLEEAIQDEENRNVLTVPPDGVRRTAGRSRHQQQSGGTELQHGGNTRLLCCRKESDPDENTKSTTERTQKSTQRSCAENGKEKQNGPNNLLLSAVVLHERSLLSFSVSSATTSSLPNPHRPGDCSKLEKRLSLPELRDTKTVDQPESGVRPEGNTRSMEYMVIVHPPPSAEEQNQQEAPPPTSKSLTTTPKKKVNMLSPHVRKQRDCRRRIEIEHDLEDLTSTFSNIAHNDLIIKDDKELSKLHRLVHCHNPNVLRKRLMGNRDRRLIVVVGIIMSVFVLCWLPFFLTYVVQTACGSCDVPEPLFKFFTWLGYCNSSLNPVLYTIFNRDFRKVFYKKILRRELAK</sequence>
<dbReference type="PANTHER" id="PTHR24248">
    <property type="entry name" value="ADRENERGIC RECEPTOR-RELATED G-PROTEIN COUPLED RECEPTOR"/>
    <property type="match status" value="1"/>
</dbReference>
<keyword evidence="3 10" id="KW-0812">Transmembrane</keyword>
<evidence type="ECO:0000256" key="5">
    <source>
        <dbReference type="ARBA" id="ARBA00023040"/>
    </source>
</evidence>